<dbReference type="InterPro" id="IPR016129">
    <property type="entry name" value="Caspase_his_AS"/>
</dbReference>
<dbReference type="GO" id="GO:0045751">
    <property type="term" value="P:negative regulation of Toll signaling pathway"/>
    <property type="evidence" value="ECO:0007669"/>
    <property type="project" value="UniProtKB-ARBA"/>
</dbReference>
<evidence type="ECO:0000256" key="5">
    <source>
        <dbReference type="ARBA" id="ARBA00022807"/>
    </source>
</evidence>
<keyword evidence="2" id="KW-0645">Protease</keyword>
<dbReference type="Gene3D" id="3.40.50.1460">
    <property type="match status" value="1"/>
</dbReference>
<dbReference type="GO" id="GO:0006508">
    <property type="term" value="P:proteolysis"/>
    <property type="evidence" value="ECO:0007669"/>
    <property type="project" value="UniProtKB-KW"/>
</dbReference>
<evidence type="ECO:0000256" key="1">
    <source>
        <dbReference type="ARBA" id="ARBA00010134"/>
    </source>
</evidence>
<dbReference type="InterPro" id="IPR002138">
    <property type="entry name" value="Pept_C14_p10"/>
</dbReference>
<evidence type="ECO:0000313" key="10">
    <source>
        <dbReference type="EMBL" id="AIX10295.1"/>
    </source>
</evidence>
<dbReference type="GO" id="GO:1990525">
    <property type="term" value="F:BIR domain binding"/>
    <property type="evidence" value="ECO:0007669"/>
    <property type="project" value="UniProtKB-ARBA"/>
</dbReference>
<sequence length="271" mass="30997">MEADHSKREGIREDELDSLEANATYNMNHKARGSAIIFNHEHFLENLDQRKGTDVDAFKLRNSLERLGFSVVSYKDRKAEEIENIITEASEVDHSEYDCFVVAILSHGGNGYINAYDHPYKPDILWTKFSADNCKTLVGKPKLFFIQACQGSELDNGITLSVQTDSSSTNEFSFHEEDFLIANSSIPGFFSFRNEEKGSYFVGSLCSMLDKRGTDYDILTLMTMVNHHVAIYFESNSEEEMYHAKKQIPCIHSTLTRRLKFNIKTKRITTE</sequence>
<dbReference type="EMBL" id="KF956389">
    <property type="protein sequence ID" value="AIX10295.1"/>
    <property type="molecule type" value="mRNA"/>
</dbReference>
<dbReference type="AlphaFoldDB" id="A0A0K0LBP4"/>
<keyword evidence="3" id="KW-0053">Apoptosis</keyword>
<dbReference type="GO" id="GO:0016322">
    <property type="term" value="P:neuron remodeling"/>
    <property type="evidence" value="ECO:0007669"/>
    <property type="project" value="UniProtKB-ARBA"/>
</dbReference>
<dbReference type="GO" id="GO:0004197">
    <property type="term" value="F:cysteine-type endopeptidase activity"/>
    <property type="evidence" value="ECO:0007669"/>
    <property type="project" value="InterPro"/>
</dbReference>
<keyword evidence="4" id="KW-0378">Hydrolase</keyword>
<keyword evidence="5" id="KW-0788">Thiol protease</keyword>
<dbReference type="GO" id="GO:0043525">
    <property type="term" value="P:positive regulation of neuron apoptotic process"/>
    <property type="evidence" value="ECO:0007669"/>
    <property type="project" value="TreeGrafter"/>
</dbReference>
<dbReference type="GO" id="GO:0045476">
    <property type="term" value="P:nurse cell apoptotic process"/>
    <property type="evidence" value="ECO:0007669"/>
    <property type="project" value="UniProtKB-ARBA"/>
</dbReference>
<evidence type="ECO:0000256" key="7">
    <source>
        <dbReference type="RuleBase" id="RU003971"/>
    </source>
</evidence>
<dbReference type="OrthoDB" id="6116485at2759"/>
<reference evidence="10" key="2">
    <citation type="journal article" date="2015" name="Sci. Rep.">
        <title>Rice ragged stunt virus-induced apoptosis affects virus transmission from its insect vector, the brown planthopper to the rice plant.</title>
        <authorList>
            <person name="Huang H.J."/>
            <person name="Bao Y.Y."/>
            <person name="Lao S.H."/>
            <person name="Huang X.H."/>
            <person name="Ye Y.Z."/>
            <person name="Wu J.X."/>
            <person name="Xu H.J."/>
            <person name="Zhou X.P."/>
            <person name="Zhang C.X."/>
        </authorList>
    </citation>
    <scope>NUCLEOTIDE SEQUENCE</scope>
</reference>
<dbReference type="PANTHER" id="PTHR10454:SF232">
    <property type="entry name" value="AT03047P-RELATED"/>
    <property type="match status" value="1"/>
</dbReference>
<name>A0A0K0LBP4_NILLU</name>
<comment type="similarity">
    <text evidence="1 7">Belongs to the peptidase C14A family.</text>
</comment>
<organism evidence="10">
    <name type="scientific">Nilaparvata lugens</name>
    <name type="common">Brown planthopper</name>
    <dbReference type="NCBI Taxonomy" id="108931"/>
    <lineage>
        <taxon>Eukaryota</taxon>
        <taxon>Metazoa</taxon>
        <taxon>Ecdysozoa</taxon>
        <taxon>Arthropoda</taxon>
        <taxon>Hexapoda</taxon>
        <taxon>Insecta</taxon>
        <taxon>Pterygota</taxon>
        <taxon>Neoptera</taxon>
        <taxon>Paraneoptera</taxon>
        <taxon>Hemiptera</taxon>
        <taxon>Auchenorrhyncha</taxon>
        <taxon>Fulgoroidea</taxon>
        <taxon>Delphacidae</taxon>
        <taxon>Delphacinae</taxon>
        <taxon>Nilaparvata</taxon>
    </lineage>
</organism>
<dbReference type="GO" id="GO:0005737">
    <property type="term" value="C:cytoplasm"/>
    <property type="evidence" value="ECO:0007669"/>
    <property type="project" value="TreeGrafter"/>
</dbReference>
<dbReference type="InterPro" id="IPR029030">
    <property type="entry name" value="Caspase-like_dom_sf"/>
</dbReference>
<evidence type="ECO:0000256" key="4">
    <source>
        <dbReference type="ARBA" id="ARBA00022801"/>
    </source>
</evidence>
<proteinExistence type="evidence at transcript level"/>
<dbReference type="CDD" id="cd00032">
    <property type="entry name" value="CASc"/>
    <property type="match status" value="1"/>
</dbReference>
<dbReference type="FunFam" id="3.40.50.1460:FF:000001">
    <property type="entry name" value="Caspase-3 preproprotein"/>
    <property type="match status" value="1"/>
</dbReference>
<dbReference type="PROSITE" id="PS50207">
    <property type="entry name" value="CASPASE_P10"/>
    <property type="match status" value="1"/>
</dbReference>
<dbReference type="InterPro" id="IPR011600">
    <property type="entry name" value="Pept_C14_caspase"/>
</dbReference>
<reference evidence="10" key="1">
    <citation type="submission" date="2013-12" db="EMBL/GenBank/DDBJ databases">
        <authorList>
            <person name="Schubert J."/>
        </authorList>
    </citation>
    <scope>NUCLEOTIDE SEQUENCE</scope>
</reference>
<feature type="domain" description="Caspase family p20" evidence="9">
    <location>
        <begin position="31"/>
        <end position="153"/>
    </location>
</feature>
<dbReference type="Pfam" id="PF00656">
    <property type="entry name" value="Peptidase_C14"/>
    <property type="match status" value="1"/>
</dbReference>
<dbReference type="InterPro" id="IPR033139">
    <property type="entry name" value="Caspase_cys_AS"/>
</dbReference>
<evidence type="ECO:0000259" key="8">
    <source>
        <dbReference type="PROSITE" id="PS50207"/>
    </source>
</evidence>
<dbReference type="PROSITE" id="PS50208">
    <property type="entry name" value="CASPASE_P20"/>
    <property type="match status" value="1"/>
</dbReference>
<dbReference type="SUPFAM" id="SSF52129">
    <property type="entry name" value="Caspase-like"/>
    <property type="match status" value="1"/>
</dbReference>
<feature type="domain" description="Caspase family p10" evidence="8">
    <location>
        <begin position="176"/>
        <end position="263"/>
    </location>
</feature>
<keyword evidence="6" id="KW-0865">Zymogen</keyword>
<dbReference type="SMART" id="SM00115">
    <property type="entry name" value="CASc"/>
    <property type="match status" value="1"/>
</dbReference>
<dbReference type="InterPro" id="IPR002398">
    <property type="entry name" value="Pept_C14"/>
</dbReference>
<protein>
    <submittedName>
        <fullName evidence="10">Caspase-1 isoform 2</fullName>
    </submittedName>
</protein>
<dbReference type="PROSITE" id="PS01122">
    <property type="entry name" value="CASPASE_CYS"/>
    <property type="match status" value="1"/>
</dbReference>
<dbReference type="PRINTS" id="PR00376">
    <property type="entry name" value="IL1BCENZYME"/>
</dbReference>
<dbReference type="InterPro" id="IPR001309">
    <property type="entry name" value="Pept_C14_p20"/>
</dbReference>
<evidence type="ECO:0000259" key="9">
    <source>
        <dbReference type="PROSITE" id="PS50208"/>
    </source>
</evidence>
<dbReference type="InterPro" id="IPR015917">
    <property type="entry name" value="Pept_C14A"/>
</dbReference>
<accession>A0A0K0LBP4</accession>
<gene>
    <name evidence="10" type="primary">casp1-2</name>
</gene>
<dbReference type="PROSITE" id="PS01121">
    <property type="entry name" value="CASPASE_HIS"/>
    <property type="match status" value="1"/>
</dbReference>
<evidence type="ECO:0000256" key="6">
    <source>
        <dbReference type="ARBA" id="ARBA00023145"/>
    </source>
</evidence>
<evidence type="ECO:0000256" key="3">
    <source>
        <dbReference type="ARBA" id="ARBA00022703"/>
    </source>
</evidence>
<evidence type="ECO:0000256" key="2">
    <source>
        <dbReference type="ARBA" id="ARBA00022670"/>
    </source>
</evidence>
<dbReference type="PANTHER" id="PTHR10454">
    <property type="entry name" value="CASPASE"/>
    <property type="match status" value="1"/>
</dbReference>